<keyword evidence="5" id="KW-0539">Nucleus</keyword>
<reference evidence="9" key="2">
    <citation type="submission" date="2025-08" db="UniProtKB">
        <authorList>
            <consortium name="RefSeq"/>
        </authorList>
    </citation>
    <scope>IDENTIFICATION</scope>
    <source>
        <tissue evidence="9">Young leaves</tissue>
    </source>
</reference>
<protein>
    <submittedName>
        <fullName evidence="9">B3 domain-containing transcription factor VRN1-like</fullName>
    </submittedName>
</protein>
<dbReference type="PANTHER" id="PTHR31920">
    <property type="entry name" value="B3 DOMAIN-CONTAINING"/>
    <property type="match status" value="1"/>
</dbReference>
<proteinExistence type="predicted"/>
<dbReference type="SUPFAM" id="SSF101936">
    <property type="entry name" value="DNA-binding pseudobarrel domain"/>
    <property type="match status" value="2"/>
</dbReference>
<dbReference type="InterPro" id="IPR003340">
    <property type="entry name" value="B3_DNA-bd"/>
</dbReference>
<dbReference type="RefSeq" id="XP_027335228.1">
    <property type="nucleotide sequence ID" value="XM_027479427.1"/>
</dbReference>
<accession>A0A8B8JX46</accession>
<sequence length="298" mass="34827">MIPISFVEKHGEALPSTIFLKPPNGTEWKLNLVKRDDKIWFQKGWKEFAEYHSLGHGHLLVFRYERTSHFQVQIFDMSALEINYPFESVNGKMASNDQESNPPNNESMEHYKLSQKRKDNSPLEFLQPSRKRTCKCVEVENILKLPDTVLHHTDTKCEEKEVISNKKITVPDRASSFKPCNPSFSMVMYPSYVSGGNMCLPSKFCKMHFDVHQQYGDTDLQVLNGRVWPVKYQKRKAQTRFHFSRGWKTFVKDNNLQVGDVCTFELLPRTKLTFQVHIFRETDKSFQTVPHLKVGLMF</sequence>
<dbReference type="GO" id="GO:0003677">
    <property type="term" value="F:DNA binding"/>
    <property type="evidence" value="ECO:0007669"/>
    <property type="project" value="UniProtKB-KW"/>
</dbReference>
<gene>
    <name evidence="9" type="primary">LOC113849488</name>
</gene>
<evidence type="ECO:0000256" key="1">
    <source>
        <dbReference type="ARBA" id="ARBA00004123"/>
    </source>
</evidence>
<dbReference type="Gene3D" id="2.40.330.10">
    <property type="entry name" value="DNA-binding pseudobarrel domain"/>
    <property type="match status" value="2"/>
</dbReference>
<dbReference type="PANTHER" id="PTHR31920:SF108">
    <property type="entry name" value="B3 DOMAIN-CONTAINING TRANSCRIPTION FACTOR VRN1-LIKE"/>
    <property type="match status" value="1"/>
</dbReference>
<evidence type="ECO:0000313" key="9">
    <source>
        <dbReference type="RefSeq" id="XP_027335228.1"/>
    </source>
</evidence>
<evidence type="ECO:0000256" key="4">
    <source>
        <dbReference type="ARBA" id="ARBA00023163"/>
    </source>
</evidence>
<evidence type="ECO:0000256" key="6">
    <source>
        <dbReference type="SAM" id="MobiDB-lite"/>
    </source>
</evidence>
<feature type="domain" description="TF-B3" evidence="7">
    <location>
        <begin position="183"/>
        <end position="282"/>
    </location>
</feature>
<dbReference type="SMART" id="SM01019">
    <property type="entry name" value="B3"/>
    <property type="match status" value="2"/>
</dbReference>
<dbReference type="InterPro" id="IPR050655">
    <property type="entry name" value="Plant_B3_domain"/>
</dbReference>
<dbReference type="KEGG" id="aprc:113849488"/>
<feature type="domain" description="TF-B3" evidence="7">
    <location>
        <begin position="1"/>
        <end position="78"/>
    </location>
</feature>
<dbReference type="InterPro" id="IPR015300">
    <property type="entry name" value="DNA-bd_pseudobarrel_sf"/>
</dbReference>
<keyword evidence="4" id="KW-0804">Transcription</keyword>
<reference evidence="8" key="1">
    <citation type="journal article" date="2019" name="Toxins">
        <title>Detection of Abrin-Like and Prepropulchellin-Like Toxin Genes and Transcripts Using Whole Genome Sequencing and Full-Length Transcript Sequencing of Abrus precatorius.</title>
        <authorList>
            <person name="Hovde B.T."/>
            <person name="Daligault H.E."/>
            <person name="Hanschen E.R."/>
            <person name="Kunde Y.A."/>
            <person name="Johnson M.B."/>
            <person name="Starkenburg S.R."/>
            <person name="Johnson S.L."/>
        </authorList>
    </citation>
    <scope>NUCLEOTIDE SEQUENCE [LARGE SCALE GENOMIC DNA]</scope>
</reference>
<feature type="region of interest" description="Disordered" evidence="6">
    <location>
        <begin position="91"/>
        <end position="119"/>
    </location>
</feature>
<keyword evidence="3" id="KW-0238">DNA-binding</keyword>
<dbReference type="OrthoDB" id="1864528at2759"/>
<evidence type="ECO:0000256" key="2">
    <source>
        <dbReference type="ARBA" id="ARBA00023015"/>
    </source>
</evidence>
<comment type="subcellular location">
    <subcellularLocation>
        <location evidence="1">Nucleus</location>
    </subcellularLocation>
</comment>
<feature type="compositionally biased region" description="Basic and acidic residues" evidence="6">
    <location>
        <begin position="107"/>
        <end position="119"/>
    </location>
</feature>
<evidence type="ECO:0000259" key="7">
    <source>
        <dbReference type="PROSITE" id="PS50863"/>
    </source>
</evidence>
<dbReference type="GO" id="GO:0005634">
    <property type="term" value="C:nucleus"/>
    <property type="evidence" value="ECO:0007669"/>
    <property type="project" value="UniProtKB-SubCell"/>
</dbReference>
<evidence type="ECO:0000256" key="5">
    <source>
        <dbReference type="ARBA" id="ARBA00023242"/>
    </source>
</evidence>
<dbReference type="GeneID" id="113849488"/>
<dbReference type="AlphaFoldDB" id="A0A8B8JX46"/>
<dbReference type="Pfam" id="PF02362">
    <property type="entry name" value="B3"/>
    <property type="match status" value="2"/>
</dbReference>
<evidence type="ECO:0000256" key="3">
    <source>
        <dbReference type="ARBA" id="ARBA00023125"/>
    </source>
</evidence>
<keyword evidence="8" id="KW-1185">Reference proteome</keyword>
<dbReference type="Proteomes" id="UP000694853">
    <property type="component" value="Unplaced"/>
</dbReference>
<dbReference type="CDD" id="cd10017">
    <property type="entry name" value="B3_DNA"/>
    <property type="match status" value="2"/>
</dbReference>
<name>A0A8B8JX46_ABRPR</name>
<dbReference type="PROSITE" id="PS50863">
    <property type="entry name" value="B3"/>
    <property type="match status" value="2"/>
</dbReference>
<organism evidence="8 9">
    <name type="scientific">Abrus precatorius</name>
    <name type="common">Indian licorice</name>
    <name type="synonym">Glycine abrus</name>
    <dbReference type="NCBI Taxonomy" id="3816"/>
    <lineage>
        <taxon>Eukaryota</taxon>
        <taxon>Viridiplantae</taxon>
        <taxon>Streptophyta</taxon>
        <taxon>Embryophyta</taxon>
        <taxon>Tracheophyta</taxon>
        <taxon>Spermatophyta</taxon>
        <taxon>Magnoliopsida</taxon>
        <taxon>eudicotyledons</taxon>
        <taxon>Gunneridae</taxon>
        <taxon>Pentapetalae</taxon>
        <taxon>rosids</taxon>
        <taxon>fabids</taxon>
        <taxon>Fabales</taxon>
        <taxon>Fabaceae</taxon>
        <taxon>Papilionoideae</taxon>
        <taxon>50 kb inversion clade</taxon>
        <taxon>NPAAA clade</taxon>
        <taxon>indigoferoid/millettioid clade</taxon>
        <taxon>Abreae</taxon>
        <taxon>Abrus</taxon>
    </lineage>
</organism>
<evidence type="ECO:0000313" key="8">
    <source>
        <dbReference type="Proteomes" id="UP000694853"/>
    </source>
</evidence>
<feature type="compositionally biased region" description="Polar residues" evidence="6">
    <location>
        <begin position="93"/>
        <end position="106"/>
    </location>
</feature>
<keyword evidence="2" id="KW-0805">Transcription regulation</keyword>